<dbReference type="EMBL" id="RSCD01000010">
    <property type="protein sequence ID" value="RSH90457.1"/>
    <property type="molecule type" value="Genomic_DNA"/>
</dbReference>
<evidence type="ECO:0000256" key="1">
    <source>
        <dbReference type="SAM" id="MobiDB-lite"/>
    </source>
</evidence>
<reference evidence="2 3" key="1">
    <citation type="submission" date="2018-11" db="EMBL/GenBank/DDBJ databases">
        <title>Genome sequence of Saitozyma podzolica DSM 27192.</title>
        <authorList>
            <person name="Aliyu H."/>
            <person name="Gorte O."/>
            <person name="Ochsenreither K."/>
        </authorList>
    </citation>
    <scope>NUCLEOTIDE SEQUENCE [LARGE SCALE GENOMIC DNA]</scope>
    <source>
        <strain evidence="2 3">DSM 27192</strain>
    </source>
</reference>
<dbReference type="AlphaFoldDB" id="A0A427YHE4"/>
<comment type="caution">
    <text evidence="2">The sequence shown here is derived from an EMBL/GenBank/DDBJ whole genome shotgun (WGS) entry which is preliminary data.</text>
</comment>
<protein>
    <submittedName>
        <fullName evidence="2">Uncharacterized protein</fullName>
    </submittedName>
</protein>
<accession>A0A427YHE4</accession>
<proteinExistence type="predicted"/>
<evidence type="ECO:0000313" key="2">
    <source>
        <dbReference type="EMBL" id="RSH90457.1"/>
    </source>
</evidence>
<keyword evidence="3" id="KW-1185">Reference proteome</keyword>
<organism evidence="2 3">
    <name type="scientific">Saitozyma podzolica</name>
    <dbReference type="NCBI Taxonomy" id="1890683"/>
    <lineage>
        <taxon>Eukaryota</taxon>
        <taxon>Fungi</taxon>
        <taxon>Dikarya</taxon>
        <taxon>Basidiomycota</taxon>
        <taxon>Agaricomycotina</taxon>
        <taxon>Tremellomycetes</taxon>
        <taxon>Tremellales</taxon>
        <taxon>Trimorphomycetaceae</taxon>
        <taxon>Saitozyma</taxon>
    </lineage>
</organism>
<feature type="region of interest" description="Disordered" evidence="1">
    <location>
        <begin position="238"/>
        <end position="260"/>
    </location>
</feature>
<feature type="region of interest" description="Disordered" evidence="1">
    <location>
        <begin position="537"/>
        <end position="571"/>
    </location>
</feature>
<feature type="compositionally biased region" description="Polar residues" evidence="1">
    <location>
        <begin position="136"/>
        <end position="152"/>
    </location>
</feature>
<feature type="compositionally biased region" description="Basic and acidic residues" evidence="1">
    <location>
        <begin position="557"/>
        <end position="571"/>
    </location>
</feature>
<evidence type="ECO:0000313" key="3">
    <source>
        <dbReference type="Proteomes" id="UP000279259"/>
    </source>
</evidence>
<feature type="region of interest" description="Disordered" evidence="1">
    <location>
        <begin position="131"/>
        <end position="186"/>
    </location>
</feature>
<feature type="compositionally biased region" description="Low complexity" evidence="1">
    <location>
        <begin position="176"/>
        <end position="186"/>
    </location>
</feature>
<name>A0A427YHE4_9TREE</name>
<sequence>MDVPRIFSVSRLSTTLPRSLPAETPQKSIKWEHRNGSMTLSASIASTVLHLRLLDGPATIITYHLPPLALESPPTKTSPRIVHQDSHIMFRLPSQQSGKAGLSERFQCRFASSDTVRALLDLLRPYFNFHAKSGPGPSQNGKGPSDTATSGSLPPHQSGLITPQHSGLATTSKSRTTLPSTDTPTGTILPAKQLVLPASPALVDIHTPPISTAFPPTPVSKPSRPATMSQTALNAESQLVHPESVLVPQNKDERGTGLDLESLDNDALKKQLLKGYSAPSRSTSQAKPGPEVNLLDATPESPPTGPKAIHAHTPIAVPEAIHTPHDSQSQDTQSLSRDPFAQALWNDPAVVRSFSEIPISADADTHMSAMVSHPTQIEGIKQQEPLNLVPGTPMEVELISLDTPRLADAVLPVSTPQNELEGIRFEPDPLWDEEGEAYAGWTQVDNRFPPMSKIEVDERMEDGEDLEEDYEQLQYHSQGGVQYSLGSQPIHEGEASFYRHMVLGKAGEFILEAGFDELVERVANIVESRLASQVMQLQDRGARSSDSPLPSHPQHGWPDDRGGQYFPQEDHRPVQNFPREIDIDIDVNLDAPQAEWRGYLPPADVRPDWKDPCWSGLKDMDIDEDLDNDLELESASH</sequence>
<feature type="compositionally biased region" description="Polar residues" evidence="1">
    <location>
        <begin position="159"/>
        <end position="175"/>
    </location>
</feature>
<dbReference type="OrthoDB" id="10361876at2759"/>
<gene>
    <name evidence="2" type="ORF">EHS25_001062</name>
</gene>
<feature type="region of interest" description="Disordered" evidence="1">
    <location>
        <begin position="275"/>
        <end position="306"/>
    </location>
</feature>
<dbReference type="Proteomes" id="UP000279259">
    <property type="component" value="Unassembled WGS sequence"/>
</dbReference>